<accession>A0A7W6S6W9</accession>
<organism evidence="2 5">
    <name type="scientific">Aliirhizobium cellulosilyticum</name>
    <dbReference type="NCBI Taxonomy" id="393664"/>
    <lineage>
        <taxon>Bacteria</taxon>
        <taxon>Pseudomonadati</taxon>
        <taxon>Pseudomonadota</taxon>
        <taxon>Alphaproteobacteria</taxon>
        <taxon>Hyphomicrobiales</taxon>
        <taxon>Rhizobiaceae</taxon>
        <taxon>Aliirhizobium</taxon>
    </lineage>
</organism>
<evidence type="ECO:0000313" key="5">
    <source>
        <dbReference type="Proteomes" id="UP000520770"/>
    </source>
</evidence>
<evidence type="ECO:0000313" key="4">
    <source>
        <dbReference type="EMBL" id="MBB4446268.1"/>
    </source>
</evidence>
<dbReference type="RefSeq" id="WP_183822857.1">
    <property type="nucleotide sequence ID" value="NZ_JACIGW010000002.1"/>
</dbReference>
<proteinExistence type="predicted"/>
<protein>
    <submittedName>
        <fullName evidence="2">Uncharacterized protein</fullName>
    </submittedName>
</protein>
<reference evidence="5 6" key="1">
    <citation type="submission" date="2020-08" db="EMBL/GenBank/DDBJ databases">
        <title>Genomic Encyclopedia of Type Strains, Phase IV (KMG-V): Genome sequencing to study the core and pangenomes of soil and plant-associated prokaryotes.</title>
        <authorList>
            <person name="Whitman W."/>
        </authorList>
    </citation>
    <scope>NUCLEOTIDE SEQUENCE [LARGE SCALE GENOMIC DNA]</scope>
    <source>
        <strain evidence="3 6">SEMIA 444</strain>
        <strain evidence="2 5">SEMIA 448</strain>
        <strain evidence="4 7">SEMIA 452</strain>
    </source>
</reference>
<dbReference type="EMBL" id="JACIHM010000002">
    <property type="protein sequence ID" value="MBB4446268.1"/>
    <property type="molecule type" value="Genomic_DNA"/>
</dbReference>
<dbReference type="Proteomes" id="UP000524535">
    <property type="component" value="Unassembled WGS sequence"/>
</dbReference>
<dbReference type="Proteomes" id="UP000520770">
    <property type="component" value="Unassembled WGS sequence"/>
</dbReference>
<evidence type="ECO:0000313" key="7">
    <source>
        <dbReference type="Proteomes" id="UP000576087"/>
    </source>
</evidence>
<dbReference type="EMBL" id="JACIGY010000002">
    <property type="protein sequence ID" value="MBB4411577.1"/>
    <property type="molecule type" value="Genomic_DNA"/>
</dbReference>
<evidence type="ECO:0000313" key="6">
    <source>
        <dbReference type="Proteomes" id="UP000524535"/>
    </source>
</evidence>
<evidence type="ECO:0000256" key="1">
    <source>
        <dbReference type="SAM" id="MobiDB-lite"/>
    </source>
</evidence>
<name>A0A7W6S6W9_9HYPH</name>
<keyword evidence="6" id="KW-1185">Reference proteome</keyword>
<dbReference type="AlphaFoldDB" id="A0A7W6S6W9"/>
<gene>
    <name evidence="3" type="ORF">GGE31_002082</name>
    <name evidence="2" type="ORF">GGE33_002083</name>
    <name evidence="4" type="ORF">GGE35_002084</name>
</gene>
<evidence type="ECO:0000313" key="3">
    <source>
        <dbReference type="EMBL" id="MBB4411577.1"/>
    </source>
</evidence>
<feature type="compositionally biased region" description="Basic and acidic residues" evidence="1">
    <location>
        <begin position="45"/>
        <end position="57"/>
    </location>
</feature>
<feature type="region of interest" description="Disordered" evidence="1">
    <location>
        <begin position="19"/>
        <end position="58"/>
    </location>
</feature>
<sequence length="119" mass="13112">MKPLVEMGVACALYLSPTLEDEESASGESSNANDQIYPEAQMHQSPDKHADADEKHARVMHHATSERLPVFPAISISVGYTFAEACSVALLFEPFTVATRELRKELLGKVLIFHRSRAA</sequence>
<evidence type="ECO:0000313" key="2">
    <source>
        <dbReference type="EMBL" id="MBB4348341.1"/>
    </source>
</evidence>
<dbReference type="Proteomes" id="UP000576087">
    <property type="component" value="Unassembled WGS sequence"/>
</dbReference>
<comment type="caution">
    <text evidence="2">The sequence shown here is derived from an EMBL/GenBank/DDBJ whole genome shotgun (WGS) entry which is preliminary data.</text>
</comment>
<dbReference type="EMBL" id="JACIGW010000002">
    <property type="protein sequence ID" value="MBB4348341.1"/>
    <property type="molecule type" value="Genomic_DNA"/>
</dbReference>